<dbReference type="EMBL" id="QTSX02007510">
    <property type="protein sequence ID" value="KAJ9048183.1"/>
    <property type="molecule type" value="Genomic_DNA"/>
</dbReference>
<accession>A0ACC2RDN1</accession>
<keyword evidence="2" id="KW-1185">Reference proteome</keyword>
<comment type="caution">
    <text evidence="1">The sequence shown here is derived from an EMBL/GenBank/DDBJ whole genome shotgun (WGS) entry which is preliminary data.</text>
</comment>
<organism evidence="1 2">
    <name type="scientific">Entomophthora muscae</name>
    <dbReference type="NCBI Taxonomy" id="34485"/>
    <lineage>
        <taxon>Eukaryota</taxon>
        <taxon>Fungi</taxon>
        <taxon>Fungi incertae sedis</taxon>
        <taxon>Zoopagomycota</taxon>
        <taxon>Entomophthoromycotina</taxon>
        <taxon>Entomophthoromycetes</taxon>
        <taxon>Entomophthorales</taxon>
        <taxon>Entomophthoraceae</taxon>
        <taxon>Entomophthora</taxon>
    </lineage>
</organism>
<gene>
    <name evidence="1" type="ORF">DSO57_1037579</name>
</gene>
<sequence length="412" mass="46830">MKPVFNIGKTNLLSMKLILPLLALVVARTKKSKHATKKPKATSNPDQPESGNIQPDLSKFTYPAFEDNFEDLDLNKWRPEITAGGGGNWEFQFYNNDRRAAFVEDRTLYIKPTLTMDYLGMKEDAFVKDGKLDLWGNTPGMQCTANGFYGCERGPGEGRIANPIMSAQLRTVNSFNFKYGRVEIEARLPKGDWIWPAIWMMPKNHAYGGWPASGEIDIVESRGNSDDCFGDGVSTVSSTLHWGNHWSKSMYELTTGKVKAPKGKDFSKRFTRFTMEWTDKYIRTWADDKLVLNVEFKQPFSKLANFTKDDFNPWANSERRTEYAPFNQEFYLILNVAVGGTNGFFPDNPSCKSSKKPWNDKSPTASADFFKNRDKWYPSWSKGKQRHPSALAIRSVKVYTEKAPGPACQPTY</sequence>
<name>A0ACC2RDN1_9FUNG</name>
<evidence type="ECO:0000313" key="2">
    <source>
        <dbReference type="Proteomes" id="UP001165960"/>
    </source>
</evidence>
<protein>
    <submittedName>
        <fullName evidence="1">Uncharacterized protein</fullName>
    </submittedName>
</protein>
<evidence type="ECO:0000313" key="1">
    <source>
        <dbReference type="EMBL" id="KAJ9048183.1"/>
    </source>
</evidence>
<proteinExistence type="predicted"/>
<reference evidence="1" key="1">
    <citation type="submission" date="2022-04" db="EMBL/GenBank/DDBJ databases">
        <title>Genome of the entomopathogenic fungus Entomophthora muscae.</title>
        <authorList>
            <person name="Elya C."/>
            <person name="Lovett B.R."/>
            <person name="Lee E."/>
            <person name="Macias A.M."/>
            <person name="Hajek A.E."/>
            <person name="De Bivort B.L."/>
            <person name="Kasson M.T."/>
            <person name="De Fine Licht H.H."/>
            <person name="Stajich J.E."/>
        </authorList>
    </citation>
    <scope>NUCLEOTIDE SEQUENCE</scope>
    <source>
        <strain evidence="1">Berkeley</strain>
    </source>
</reference>
<dbReference type="Proteomes" id="UP001165960">
    <property type="component" value="Unassembled WGS sequence"/>
</dbReference>